<gene>
    <name evidence="1" type="ORF">C7H19_03610</name>
</gene>
<comment type="caution">
    <text evidence="1">The sequence shown here is derived from an EMBL/GenBank/DDBJ whole genome shotgun (WGS) entry which is preliminary data.</text>
</comment>
<keyword evidence="2" id="KW-1185">Reference proteome</keyword>
<dbReference type="OrthoDB" id="485579at2"/>
<dbReference type="EMBL" id="PXOH01000003">
    <property type="protein sequence ID" value="PSF38605.1"/>
    <property type="molecule type" value="Genomic_DNA"/>
</dbReference>
<protein>
    <submittedName>
        <fullName evidence="1">Uncharacterized protein</fullName>
    </submittedName>
</protein>
<sequence length="129" mass="14702">MLGNFQQSHLRIELNASETKIKDSLLKVSNLRQWLWPQMLEPSLPDQLDTGLNFTSQVGFVAIHHQIESVNDHCLRMLLSGGIDGYHEWSWGDGWVQSRLEGISLLPLNLGQTWSLTKLRQFVTSESNS</sequence>
<reference evidence="1 2" key="1">
    <citation type="submission" date="2018-03" db="EMBL/GenBank/DDBJ databases">
        <title>The ancient ancestry and fast evolution of plastids.</title>
        <authorList>
            <person name="Moore K.R."/>
            <person name="Magnabosco C."/>
            <person name="Momper L."/>
            <person name="Gold D.A."/>
            <person name="Bosak T."/>
            <person name="Fournier G.P."/>
        </authorList>
    </citation>
    <scope>NUCLEOTIDE SEQUENCE [LARGE SCALE GENOMIC DNA]</scope>
    <source>
        <strain evidence="1 2">CCALA 016</strain>
    </source>
</reference>
<name>A0A2T1M1U6_9CHRO</name>
<dbReference type="AlphaFoldDB" id="A0A2T1M1U6"/>
<dbReference type="Proteomes" id="UP000239001">
    <property type="component" value="Unassembled WGS sequence"/>
</dbReference>
<reference evidence="1 2" key="2">
    <citation type="submission" date="2018-03" db="EMBL/GenBank/DDBJ databases">
        <authorList>
            <person name="Keele B.F."/>
        </authorList>
    </citation>
    <scope>NUCLEOTIDE SEQUENCE [LARGE SCALE GENOMIC DNA]</scope>
    <source>
        <strain evidence="1 2">CCALA 016</strain>
    </source>
</reference>
<proteinExistence type="predicted"/>
<accession>A0A2T1M1U6</accession>
<evidence type="ECO:0000313" key="2">
    <source>
        <dbReference type="Proteomes" id="UP000239001"/>
    </source>
</evidence>
<evidence type="ECO:0000313" key="1">
    <source>
        <dbReference type="EMBL" id="PSF38605.1"/>
    </source>
</evidence>
<dbReference type="RefSeq" id="WP_106455528.1">
    <property type="nucleotide sequence ID" value="NZ_PXOH01000003.1"/>
</dbReference>
<organism evidence="1 2">
    <name type="scientific">Aphanothece hegewaldii CCALA 016</name>
    <dbReference type="NCBI Taxonomy" id="2107694"/>
    <lineage>
        <taxon>Bacteria</taxon>
        <taxon>Bacillati</taxon>
        <taxon>Cyanobacteriota</taxon>
        <taxon>Cyanophyceae</taxon>
        <taxon>Oscillatoriophycideae</taxon>
        <taxon>Chroococcales</taxon>
        <taxon>Aphanothecaceae</taxon>
        <taxon>Aphanothece</taxon>
    </lineage>
</organism>